<dbReference type="Pfam" id="PF03734">
    <property type="entry name" value="YkuD"/>
    <property type="match status" value="1"/>
</dbReference>
<dbReference type="InterPro" id="IPR005490">
    <property type="entry name" value="LD_TPept_cat_dom"/>
</dbReference>
<dbReference type="InterPro" id="IPR038063">
    <property type="entry name" value="Transpep_catalytic_dom"/>
</dbReference>
<dbReference type="SUPFAM" id="SSF141523">
    <property type="entry name" value="L,D-transpeptidase catalytic domain-like"/>
    <property type="match status" value="1"/>
</dbReference>
<evidence type="ECO:0000313" key="9">
    <source>
        <dbReference type="Proteomes" id="UP000680279"/>
    </source>
</evidence>
<feature type="active site" description="Nucleophile" evidence="6">
    <location>
        <position position="162"/>
    </location>
</feature>
<evidence type="ECO:0000256" key="4">
    <source>
        <dbReference type="ARBA" id="ARBA00022984"/>
    </source>
</evidence>
<name>A0ABQ4K4Q3_9BACI</name>
<evidence type="ECO:0000313" key="8">
    <source>
        <dbReference type="EMBL" id="GIN19926.1"/>
    </source>
</evidence>
<sequence length="202" mass="22555">MSSIARKYNLFGTDEPAKYESDFTPITKLIKKGEERARFFDFLSTGRLSILAVRCGNFPGDPIIIINKKTNELVWLDHGEIRLRTKVATGKTNDLTPEGIFTVTVKAVNPYYRKRNIPGGDPRNPLGSRWIGFDARGTDGRIYGLHGTNQPHSIGEYVSEGCIRLPKRSLESLYEHVSSGTKILITYSDKSFEQLASEAGAQ</sequence>
<evidence type="ECO:0000256" key="1">
    <source>
        <dbReference type="ARBA" id="ARBA00004752"/>
    </source>
</evidence>
<dbReference type="CDD" id="cd16913">
    <property type="entry name" value="YkuD_like"/>
    <property type="match status" value="1"/>
</dbReference>
<gene>
    <name evidence="8" type="ORF">J1TS3_10600</name>
</gene>
<dbReference type="PANTHER" id="PTHR30582:SF4">
    <property type="entry name" value="L,D-TRANSPEPTIDASE YQJB-RELATED"/>
    <property type="match status" value="1"/>
</dbReference>
<accession>A0ABQ4K4Q3</accession>
<keyword evidence="5 6" id="KW-0961">Cell wall biogenesis/degradation</keyword>
<comment type="pathway">
    <text evidence="1 6">Cell wall biogenesis; peptidoglycan biosynthesis.</text>
</comment>
<feature type="active site" description="Proton donor/acceptor" evidence="6">
    <location>
        <position position="146"/>
    </location>
</feature>
<evidence type="ECO:0000256" key="2">
    <source>
        <dbReference type="ARBA" id="ARBA00022679"/>
    </source>
</evidence>
<dbReference type="Proteomes" id="UP000680279">
    <property type="component" value="Unassembled WGS sequence"/>
</dbReference>
<evidence type="ECO:0000256" key="5">
    <source>
        <dbReference type="ARBA" id="ARBA00023316"/>
    </source>
</evidence>
<dbReference type="InterPro" id="IPR050979">
    <property type="entry name" value="LD-transpeptidase"/>
</dbReference>
<keyword evidence="4 6" id="KW-0573">Peptidoglycan synthesis</keyword>
<dbReference type="EMBL" id="BOQT01000003">
    <property type="protein sequence ID" value="GIN19926.1"/>
    <property type="molecule type" value="Genomic_DNA"/>
</dbReference>
<proteinExistence type="predicted"/>
<reference evidence="8 9" key="1">
    <citation type="submission" date="2021-03" db="EMBL/GenBank/DDBJ databases">
        <title>Antimicrobial resistance genes in bacteria isolated from Japanese honey, and their potential for conferring macrolide and lincosamide resistance in the American foulbrood pathogen Paenibacillus larvae.</title>
        <authorList>
            <person name="Okamoto M."/>
            <person name="Kumagai M."/>
            <person name="Kanamori H."/>
            <person name="Takamatsu D."/>
        </authorList>
    </citation>
    <scope>NUCLEOTIDE SEQUENCE [LARGE SCALE GENOMIC DNA]</scope>
    <source>
        <strain evidence="8 9">J1TS3</strain>
    </source>
</reference>
<feature type="domain" description="L,D-TPase catalytic" evidence="7">
    <location>
        <begin position="62"/>
        <end position="186"/>
    </location>
</feature>
<dbReference type="PANTHER" id="PTHR30582">
    <property type="entry name" value="L,D-TRANSPEPTIDASE"/>
    <property type="match status" value="1"/>
</dbReference>
<keyword evidence="9" id="KW-1185">Reference proteome</keyword>
<organism evidence="8 9">
    <name type="scientific">Siminovitchia fordii</name>
    <dbReference type="NCBI Taxonomy" id="254759"/>
    <lineage>
        <taxon>Bacteria</taxon>
        <taxon>Bacillati</taxon>
        <taxon>Bacillota</taxon>
        <taxon>Bacilli</taxon>
        <taxon>Bacillales</taxon>
        <taxon>Bacillaceae</taxon>
        <taxon>Siminovitchia</taxon>
    </lineage>
</organism>
<evidence type="ECO:0000256" key="3">
    <source>
        <dbReference type="ARBA" id="ARBA00022960"/>
    </source>
</evidence>
<dbReference type="PROSITE" id="PS52029">
    <property type="entry name" value="LD_TPASE"/>
    <property type="match status" value="1"/>
</dbReference>
<comment type="caution">
    <text evidence="8">The sequence shown here is derived from an EMBL/GenBank/DDBJ whole genome shotgun (WGS) entry which is preliminary data.</text>
</comment>
<keyword evidence="3 6" id="KW-0133">Cell shape</keyword>
<protein>
    <recommendedName>
        <fullName evidence="7">L,D-TPase catalytic domain-containing protein</fullName>
    </recommendedName>
</protein>
<evidence type="ECO:0000256" key="6">
    <source>
        <dbReference type="PROSITE-ProRule" id="PRU01373"/>
    </source>
</evidence>
<evidence type="ECO:0000259" key="7">
    <source>
        <dbReference type="PROSITE" id="PS52029"/>
    </source>
</evidence>
<keyword evidence="2" id="KW-0808">Transferase</keyword>
<dbReference type="Gene3D" id="2.40.440.10">
    <property type="entry name" value="L,D-transpeptidase catalytic domain-like"/>
    <property type="match status" value="1"/>
</dbReference>